<gene>
    <name evidence="4" type="primary">LOC106985467</name>
</gene>
<dbReference type="InterPro" id="IPR051113">
    <property type="entry name" value="Integrator_subunit6"/>
</dbReference>
<reference evidence="3" key="1">
    <citation type="submission" date="2025-05" db="UniProtKB">
        <authorList>
            <consortium name="RefSeq"/>
        </authorList>
    </citation>
    <scope>NUCLEOTIDE SEQUENCE [LARGE SCALE GENOMIC DNA]</scope>
</reference>
<feature type="region of interest" description="Disordered" evidence="1">
    <location>
        <begin position="1"/>
        <end position="34"/>
    </location>
</feature>
<evidence type="ECO:0000313" key="4">
    <source>
        <dbReference type="RefSeq" id="XP_053057931.1"/>
    </source>
</evidence>
<dbReference type="PANTHER" id="PTHR12957">
    <property type="entry name" value="DEAD/H BOX POLYPEPTIDE 26/DICE1-RELATED"/>
    <property type="match status" value="1"/>
</dbReference>
<name>A0ABM3NES6_ACIJB</name>
<keyword evidence="3" id="KW-1185">Reference proteome</keyword>
<evidence type="ECO:0000256" key="1">
    <source>
        <dbReference type="SAM" id="MobiDB-lite"/>
    </source>
</evidence>
<evidence type="ECO:0000259" key="2">
    <source>
        <dbReference type="Pfam" id="PF15300"/>
    </source>
</evidence>
<proteinExistence type="predicted"/>
<organism evidence="3 4">
    <name type="scientific">Acinonyx jubatus</name>
    <name type="common">Cheetah</name>
    <dbReference type="NCBI Taxonomy" id="32536"/>
    <lineage>
        <taxon>Eukaryota</taxon>
        <taxon>Metazoa</taxon>
        <taxon>Chordata</taxon>
        <taxon>Craniata</taxon>
        <taxon>Vertebrata</taxon>
        <taxon>Euteleostomi</taxon>
        <taxon>Mammalia</taxon>
        <taxon>Eutheria</taxon>
        <taxon>Laurasiatheria</taxon>
        <taxon>Carnivora</taxon>
        <taxon>Feliformia</taxon>
        <taxon>Felidae</taxon>
        <taxon>Felinae</taxon>
        <taxon>Acinonyx</taxon>
    </lineage>
</organism>
<feature type="compositionally biased region" description="Basic and acidic residues" evidence="1">
    <location>
        <begin position="1"/>
        <end position="19"/>
    </location>
</feature>
<protein>
    <submittedName>
        <fullName evidence="4">Integrator complex subunit 6-like</fullName>
    </submittedName>
</protein>
<evidence type="ECO:0000313" key="3">
    <source>
        <dbReference type="Proteomes" id="UP001652583"/>
    </source>
</evidence>
<dbReference type="InterPro" id="IPR029307">
    <property type="entry name" value="INT_SG_DDX_CT_C"/>
</dbReference>
<dbReference type="RefSeq" id="XP_053057931.1">
    <property type="nucleotide sequence ID" value="XM_053201956.1"/>
</dbReference>
<reference evidence="4" key="2">
    <citation type="submission" date="2025-08" db="UniProtKB">
        <authorList>
            <consortium name="RefSeq"/>
        </authorList>
    </citation>
    <scope>IDENTIFICATION</scope>
    <source>
        <tissue evidence="4">Blood</tissue>
    </source>
</reference>
<dbReference type="Proteomes" id="UP001652583">
    <property type="component" value="Chromosome X"/>
</dbReference>
<sequence>MKCYNSKEKTEMMTDKAEESTVGPEKQMKRHRELMTSPLCKSRLTRGLLSVMPEEEGAFQARGSAVSLEDDDPKVARKSVLFGMMPDTLSFNPEAMNSDVKHQIMKEIRQFGRKYEKIFKLLEGIQGPPKVRRQFVEFAIKEAARFKRRDLIKHLEKILDKIESDKFLSKDKHSPNL</sequence>
<dbReference type="GeneID" id="106985467"/>
<feature type="domain" description="INTS6/SAGE1/DDX26B/CT45 C-terminal" evidence="2">
    <location>
        <begin position="96"/>
        <end position="157"/>
    </location>
</feature>
<dbReference type="PANTHER" id="PTHR12957:SF22">
    <property type="entry name" value="INTEGRATOR COMPLEX SUBUNIT 6-LIKE"/>
    <property type="match status" value="1"/>
</dbReference>
<accession>A0ABM3NES6</accession>
<dbReference type="Pfam" id="PF15300">
    <property type="entry name" value="INT_SG_DDX_CT_C"/>
    <property type="match status" value="1"/>
</dbReference>